<dbReference type="Pfam" id="PF00149">
    <property type="entry name" value="Metallophos"/>
    <property type="match status" value="1"/>
</dbReference>
<protein>
    <submittedName>
        <fullName evidence="7">UDP-2,3-diacylglucosamine pyrophosphatase LpxH</fullName>
    </submittedName>
</protein>
<evidence type="ECO:0000313" key="8">
    <source>
        <dbReference type="Proteomes" id="UP000243629"/>
    </source>
</evidence>
<name>A0A1I4S5W7_9GAMM</name>
<dbReference type="Gene3D" id="3.60.21.10">
    <property type="match status" value="1"/>
</dbReference>
<keyword evidence="2" id="KW-0997">Cell inner membrane</keyword>
<evidence type="ECO:0000256" key="1">
    <source>
        <dbReference type="ARBA" id="ARBA00022475"/>
    </source>
</evidence>
<dbReference type="FunFam" id="3.60.21.10:FF:000029">
    <property type="entry name" value="UDP-2,3-diacylglucosamine hydrolase"/>
    <property type="match status" value="1"/>
</dbReference>
<evidence type="ECO:0000313" key="7">
    <source>
        <dbReference type="EMBL" id="SFM59684.1"/>
    </source>
</evidence>
<dbReference type="InterPro" id="IPR029052">
    <property type="entry name" value="Metallo-depent_PP-like"/>
</dbReference>
<keyword evidence="3" id="KW-0479">Metal-binding</keyword>
<dbReference type="EMBL" id="FOUI01000009">
    <property type="protein sequence ID" value="SFM59684.1"/>
    <property type="molecule type" value="Genomic_DNA"/>
</dbReference>
<feature type="domain" description="Calcineurin-like phosphoesterase" evidence="6">
    <location>
        <begin position="18"/>
        <end position="215"/>
    </location>
</feature>
<dbReference type="GO" id="GO:0016020">
    <property type="term" value="C:membrane"/>
    <property type="evidence" value="ECO:0007669"/>
    <property type="project" value="GOC"/>
</dbReference>
<dbReference type="AlphaFoldDB" id="A0A1I4S5W7"/>
<dbReference type="STRING" id="1720063.SAMN05216217_1098"/>
<keyword evidence="1" id="KW-1003">Cell membrane</keyword>
<evidence type="ECO:0000256" key="3">
    <source>
        <dbReference type="ARBA" id="ARBA00022723"/>
    </source>
</evidence>
<dbReference type="InterPro" id="IPR043461">
    <property type="entry name" value="LpxH-like"/>
</dbReference>
<accession>A0A1I4S5W7</accession>
<organism evidence="7 8">
    <name type="scientific">Halopseudomonas yangmingensis</name>
    <dbReference type="NCBI Taxonomy" id="1720063"/>
    <lineage>
        <taxon>Bacteria</taxon>
        <taxon>Pseudomonadati</taxon>
        <taxon>Pseudomonadota</taxon>
        <taxon>Gammaproteobacteria</taxon>
        <taxon>Pseudomonadales</taxon>
        <taxon>Pseudomonadaceae</taxon>
        <taxon>Halopseudomonas</taxon>
    </lineage>
</organism>
<keyword evidence="5" id="KW-0464">Manganese</keyword>
<dbReference type="SUPFAM" id="SSF56300">
    <property type="entry name" value="Metallo-dependent phosphatases"/>
    <property type="match status" value="1"/>
</dbReference>
<dbReference type="CDD" id="cd07398">
    <property type="entry name" value="MPP_YbbF-LpxH"/>
    <property type="match status" value="1"/>
</dbReference>
<sequence>MNMALQQIHPGRTRVRSLWISDLHLGTRGCQAEKLLAFLKQHDCQYLYLVGDIIDGWRMRKGVYWPQSHTNVLRRILTMSKRGTQVIYVTGNHDEFLRRYSGLVLGNISLLDEAIHETLDGRRLLVIHGDQFDVITRCHRWLAFLGDHAYEFSLVLNRWLNHWRRRWGYGYWSLSSWLKQRVKSAVSFISDYEDALLHECRKRGLQGVVCGHIHHAELRDISGITYHNCGDWVESCTALVERPDGRFELLRWDQLQPVATGLPLDELAGFSE</sequence>
<gene>
    <name evidence="7" type="ORF">SAMN05216217_1098</name>
</gene>
<proteinExistence type="predicted"/>
<dbReference type="GO" id="GO:0009245">
    <property type="term" value="P:lipid A biosynthetic process"/>
    <property type="evidence" value="ECO:0007669"/>
    <property type="project" value="TreeGrafter"/>
</dbReference>
<dbReference type="PANTHER" id="PTHR34990">
    <property type="entry name" value="UDP-2,3-DIACYLGLUCOSAMINE HYDROLASE-RELATED"/>
    <property type="match status" value="1"/>
</dbReference>
<evidence type="ECO:0000256" key="2">
    <source>
        <dbReference type="ARBA" id="ARBA00022519"/>
    </source>
</evidence>
<evidence type="ECO:0000256" key="5">
    <source>
        <dbReference type="ARBA" id="ARBA00023211"/>
    </source>
</evidence>
<dbReference type="OrthoDB" id="9802481at2"/>
<dbReference type="Proteomes" id="UP000243629">
    <property type="component" value="Unassembled WGS sequence"/>
</dbReference>
<dbReference type="GO" id="GO:0008758">
    <property type="term" value="F:UDP-2,3-diacylglucosamine hydrolase activity"/>
    <property type="evidence" value="ECO:0007669"/>
    <property type="project" value="TreeGrafter"/>
</dbReference>
<evidence type="ECO:0000259" key="6">
    <source>
        <dbReference type="Pfam" id="PF00149"/>
    </source>
</evidence>
<dbReference type="GO" id="GO:0046872">
    <property type="term" value="F:metal ion binding"/>
    <property type="evidence" value="ECO:0007669"/>
    <property type="project" value="UniProtKB-KW"/>
</dbReference>
<evidence type="ECO:0000256" key="4">
    <source>
        <dbReference type="ARBA" id="ARBA00023136"/>
    </source>
</evidence>
<keyword evidence="4" id="KW-0472">Membrane</keyword>
<dbReference type="InterPro" id="IPR004843">
    <property type="entry name" value="Calcineurin-like_PHP"/>
</dbReference>
<reference evidence="8" key="1">
    <citation type="submission" date="2016-10" db="EMBL/GenBank/DDBJ databases">
        <authorList>
            <person name="Varghese N."/>
            <person name="Submissions S."/>
        </authorList>
    </citation>
    <scope>NUCLEOTIDE SEQUENCE [LARGE SCALE GENOMIC DNA]</scope>
    <source>
        <strain evidence="8">DSM 24213</strain>
    </source>
</reference>
<dbReference type="RefSeq" id="WP_093475951.1">
    <property type="nucleotide sequence ID" value="NZ_FOUI01000009.1"/>
</dbReference>
<keyword evidence="8" id="KW-1185">Reference proteome</keyword>
<dbReference type="PANTHER" id="PTHR34990:SF2">
    <property type="entry name" value="BLL8164 PROTEIN"/>
    <property type="match status" value="1"/>
</dbReference>